<dbReference type="InterPro" id="IPR006459">
    <property type="entry name" value="CASP/CASPL"/>
</dbReference>
<proteinExistence type="inferred from homology"/>
<keyword evidence="13" id="KW-1185">Reference proteome</keyword>
<dbReference type="PANTHER" id="PTHR36488:SF8">
    <property type="entry name" value="CASP-LIKE PROTEIN 1U1"/>
    <property type="match status" value="1"/>
</dbReference>
<evidence type="ECO:0000256" key="6">
    <source>
        <dbReference type="ARBA" id="ARBA00022989"/>
    </source>
</evidence>
<evidence type="ECO:0000313" key="11">
    <source>
        <dbReference type="EMBL" id="KAG6668174.1"/>
    </source>
</evidence>
<evidence type="ECO:0000313" key="13">
    <source>
        <dbReference type="Proteomes" id="UP000811609"/>
    </source>
</evidence>
<feature type="transmembrane region" description="Helical" evidence="8">
    <location>
        <begin position="38"/>
        <end position="58"/>
    </location>
</feature>
<evidence type="ECO:0000256" key="8">
    <source>
        <dbReference type="RuleBase" id="RU361233"/>
    </source>
</evidence>
<gene>
    <name evidence="11" type="ORF">CIPAW_01G152600</name>
    <name evidence="12" type="ORF">I3842_01G151500</name>
</gene>
<feature type="domain" description="Casparian strip membrane protein" evidence="10">
    <location>
        <begin position="35"/>
        <end position="179"/>
    </location>
</feature>
<feature type="transmembrane region" description="Helical" evidence="8">
    <location>
        <begin position="79"/>
        <end position="105"/>
    </location>
</feature>
<evidence type="ECO:0000256" key="3">
    <source>
        <dbReference type="ARBA" id="ARBA00011489"/>
    </source>
</evidence>
<comment type="similarity">
    <text evidence="2 8">Belongs to the Casparian strip membrane proteins (CASP) family.</text>
</comment>
<evidence type="ECO:0000259" key="10">
    <source>
        <dbReference type="Pfam" id="PF04535"/>
    </source>
</evidence>
<evidence type="ECO:0000256" key="7">
    <source>
        <dbReference type="ARBA" id="ARBA00023136"/>
    </source>
</evidence>
<dbReference type="PANTHER" id="PTHR36488">
    <property type="entry name" value="CASP-LIKE PROTEIN 1U1"/>
    <property type="match status" value="1"/>
</dbReference>
<keyword evidence="4 8" id="KW-1003">Cell membrane</keyword>
<evidence type="ECO:0000256" key="1">
    <source>
        <dbReference type="ARBA" id="ARBA00004651"/>
    </source>
</evidence>
<comment type="subunit">
    <text evidence="3 8">Homodimer and heterodimers.</text>
</comment>
<feature type="transmembrane region" description="Helical" evidence="8">
    <location>
        <begin position="165"/>
        <end position="188"/>
    </location>
</feature>
<organism evidence="11 13">
    <name type="scientific">Carya illinoinensis</name>
    <name type="common">Pecan</name>
    <dbReference type="NCBI Taxonomy" id="32201"/>
    <lineage>
        <taxon>Eukaryota</taxon>
        <taxon>Viridiplantae</taxon>
        <taxon>Streptophyta</taxon>
        <taxon>Embryophyta</taxon>
        <taxon>Tracheophyta</taxon>
        <taxon>Spermatophyta</taxon>
        <taxon>Magnoliopsida</taxon>
        <taxon>eudicotyledons</taxon>
        <taxon>Gunneridae</taxon>
        <taxon>Pentapetalae</taxon>
        <taxon>rosids</taxon>
        <taxon>fabids</taxon>
        <taxon>Fagales</taxon>
        <taxon>Juglandaceae</taxon>
        <taxon>Carya</taxon>
    </lineage>
</organism>
<dbReference type="Proteomes" id="UP000811609">
    <property type="component" value="Chromosome 1"/>
</dbReference>
<name>A0A8T1RMY0_CARIL</name>
<protein>
    <recommendedName>
        <fullName evidence="8">CASP-like protein</fullName>
    </recommendedName>
</protein>
<evidence type="ECO:0000256" key="5">
    <source>
        <dbReference type="ARBA" id="ARBA00022692"/>
    </source>
</evidence>
<dbReference type="EMBL" id="CM031825">
    <property type="protein sequence ID" value="KAG6731905.1"/>
    <property type="molecule type" value="Genomic_DNA"/>
</dbReference>
<dbReference type="GO" id="GO:0005886">
    <property type="term" value="C:plasma membrane"/>
    <property type="evidence" value="ECO:0007669"/>
    <property type="project" value="UniProtKB-SubCell"/>
</dbReference>
<comment type="caution">
    <text evidence="11">The sequence shown here is derived from an EMBL/GenBank/DDBJ whole genome shotgun (WGS) entry which is preliminary data.</text>
</comment>
<reference evidence="11" key="1">
    <citation type="submission" date="2020-12" db="EMBL/GenBank/DDBJ databases">
        <title>WGS assembly of Carya illinoinensis cv. Pawnee.</title>
        <authorList>
            <person name="Platts A."/>
            <person name="Shu S."/>
            <person name="Wright S."/>
            <person name="Barry K."/>
            <person name="Edger P."/>
            <person name="Pires J.C."/>
            <person name="Schmutz J."/>
        </authorList>
    </citation>
    <scope>NUCLEOTIDE SEQUENCE</scope>
    <source>
        <tissue evidence="11">Leaf</tissue>
    </source>
</reference>
<dbReference type="AlphaFoldDB" id="A0A8T1RMY0"/>
<evidence type="ECO:0000256" key="9">
    <source>
        <dbReference type="SAM" id="MobiDB-lite"/>
    </source>
</evidence>
<feature type="compositionally biased region" description="Basic and acidic residues" evidence="9">
    <location>
        <begin position="1"/>
        <end position="17"/>
    </location>
</feature>
<keyword evidence="5 8" id="KW-0812">Transmembrane</keyword>
<evidence type="ECO:0000313" key="12">
    <source>
        <dbReference type="EMBL" id="KAG6731905.1"/>
    </source>
</evidence>
<dbReference type="InterPro" id="IPR044173">
    <property type="entry name" value="CASPL"/>
</dbReference>
<dbReference type="EMBL" id="CM031825">
    <property type="protein sequence ID" value="KAG6731906.1"/>
    <property type="molecule type" value="Genomic_DNA"/>
</dbReference>
<comment type="subcellular location">
    <subcellularLocation>
        <location evidence="1 8">Cell membrane</location>
        <topology evidence="1 8">Multi-pass membrane protein</topology>
    </subcellularLocation>
</comment>
<dbReference type="NCBIfam" id="TIGR01569">
    <property type="entry name" value="A_tha_TIGR01569"/>
    <property type="match status" value="1"/>
</dbReference>
<dbReference type="InterPro" id="IPR006702">
    <property type="entry name" value="CASP_dom"/>
</dbReference>
<dbReference type="Pfam" id="PF04535">
    <property type="entry name" value="CASP_dom"/>
    <property type="match status" value="1"/>
</dbReference>
<feature type="region of interest" description="Disordered" evidence="9">
    <location>
        <begin position="1"/>
        <end position="21"/>
    </location>
</feature>
<accession>A0A8T1RMY0</accession>
<dbReference type="EMBL" id="CM031809">
    <property type="protein sequence ID" value="KAG6668174.1"/>
    <property type="molecule type" value="Genomic_DNA"/>
</dbReference>
<keyword evidence="6 8" id="KW-1133">Transmembrane helix</keyword>
<dbReference type="Proteomes" id="UP000811246">
    <property type="component" value="Chromosome 1"/>
</dbReference>
<evidence type="ECO:0000256" key="4">
    <source>
        <dbReference type="ARBA" id="ARBA00022475"/>
    </source>
</evidence>
<evidence type="ECO:0000256" key="2">
    <source>
        <dbReference type="ARBA" id="ARBA00007651"/>
    </source>
</evidence>
<feature type="transmembrane region" description="Helical" evidence="8">
    <location>
        <begin position="117"/>
        <end position="144"/>
    </location>
</feature>
<sequence length="200" mass="21357">MASTDKPTDPEHGKEIPPPKPEVPAAAPPAVNCFVLDVALRVLLFAAALTAVIIMVTGEQTKLIPLLGNRKAKFNHSPAFIYFVVALSVAGLYSLITILASTSVILKPFFSKKFLVYFAYTDVLILGLVASATGSAGGVAYVGLKGNKHVGWIKVCSTYDTYCQHIAGSLAVSLFASVVLVFLIWLSIFSLHRRPSAPPL</sequence>
<reference evidence="12" key="2">
    <citation type="submission" date="2021-01" db="EMBL/GenBank/DDBJ databases">
        <authorList>
            <person name="Lovell J.T."/>
            <person name="Bentley N."/>
            <person name="Bhattarai G."/>
            <person name="Jenkins J.W."/>
            <person name="Sreedasyam A."/>
            <person name="Alarcon Y."/>
            <person name="Bock C."/>
            <person name="Boston L."/>
            <person name="Carlson J."/>
            <person name="Cervantes K."/>
            <person name="Clermont K."/>
            <person name="Krom N."/>
            <person name="Kubenka K."/>
            <person name="Mamidi S."/>
            <person name="Mattison C."/>
            <person name="Monteros M."/>
            <person name="Pisani C."/>
            <person name="Plott C."/>
            <person name="Rajasekar S."/>
            <person name="Rhein H.S."/>
            <person name="Rohla C."/>
            <person name="Song M."/>
            <person name="Hilaire R.S."/>
            <person name="Shu S."/>
            <person name="Wells L."/>
            <person name="Wang X."/>
            <person name="Webber J."/>
            <person name="Heerema R.J."/>
            <person name="Klein P."/>
            <person name="Conner P."/>
            <person name="Grauke L."/>
            <person name="Grimwood J."/>
            <person name="Schmutz J."/>
            <person name="Randall J.J."/>
        </authorList>
    </citation>
    <scope>NUCLEOTIDE SEQUENCE</scope>
    <source>
        <tissue evidence="12">Leaf</tissue>
    </source>
</reference>
<keyword evidence="7 8" id="KW-0472">Membrane</keyword>